<dbReference type="Pfam" id="PF07715">
    <property type="entry name" value="Plug"/>
    <property type="match status" value="1"/>
</dbReference>
<evidence type="ECO:0000256" key="3">
    <source>
        <dbReference type="ARBA" id="ARBA00022452"/>
    </source>
</evidence>
<evidence type="ECO:0000256" key="7">
    <source>
        <dbReference type="ARBA" id="ARBA00023065"/>
    </source>
</evidence>
<organism evidence="16 17">
    <name type="scientific">Seongchinamella unica</name>
    <dbReference type="NCBI Taxonomy" id="2547392"/>
    <lineage>
        <taxon>Bacteria</taxon>
        <taxon>Pseudomonadati</taxon>
        <taxon>Pseudomonadota</taxon>
        <taxon>Gammaproteobacteria</taxon>
        <taxon>Cellvibrionales</taxon>
        <taxon>Halieaceae</taxon>
        <taxon>Seongchinamella</taxon>
    </lineage>
</organism>
<dbReference type="AlphaFoldDB" id="A0A4R5LQ64"/>
<evidence type="ECO:0000259" key="15">
    <source>
        <dbReference type="Pfam" id="PF07715"/>
    </source>
</evidence>
<comment type="similarity">
    <text evidence="11 12">Belongs to the TonB-dependent receptor family.</text>
</comment>
<evidence type="ECO:0000256" key="11">
    <source>
        <dbReference type="PROSITE-ProRule" id="PRU01360"/>
    </source>
</evidence>
<accession>A0A4R5LQ64</accession>
<evidence type="ECO:0000256" key="13">
    <source>
        <dbReference type="SAM" id="SignalP"/>
    </source>
</evidence>
<dbReference type="InterPro" id="IPR012910">
    <property type="entry name" value="Plug_dom"/>
</dbReference>
<protein>
    <submittedName>
        <fullName evidence="16">TonB-dependent receptor</fullName>
    </submittedName>
</protein>
<keyword evidence="5 11" id="KW-0812">Transmembrane</keyword>
<evidence type="ECO:0000313" key="17">
    <source>
        <dbReference type="Proteomes" id="UP000295554"/>
    </source>
</evidence>
<evidence type="ECO:0000256" key="12">
    <source>
        <dbReference type="RuleBase" id="RU003357"/>
    </source>
</evidence>
<evidence type="ECO:0000313" key="16">
    <source>
        <dbReference type="EMBL" id="TDG12678.1"/>
    </source>
</evidence>
<dbReference type="OrthoDB" id="127311at2"/>
<evidence type="ECO:0000256" key="10">
    <source>
        <dbReference type="ARBA" id="ARBA00023237"/>
    </source>
</evidence>
<dbReference type="EMBL" id="SMSE01000003">
    <property type="protein sequence ID" value="TDG12678.1"/>
    <property type="molecule type" value="Genomic_DNA"/>
</dbReference>
<evidence type="ECO:0000259" key="14">
    <source>
        <dbReference type="Pfam" id="PF00593"/>
    </source>
</evidence>
<evidence type="ECO:0000256" key="2">
    <source>
        <dbReference type="ARBA" id="ARBA00022448"/>
    </source>
</evidence>
<evidence type="ECO:0000256" key="4">
    <source>
        <dbReference type="ARBA" id="ARBA00022496"/>
    </source>
</evidence>
<keyword evidence="6" id="KW-0408">Iron</keyword>
<evidence type="ECO:0000256" key="5">
    <source>
        <dbReference type="ARBA" id="ARBA00022692"/>
    </source>
</evidence>
<dbReference type="RefSeq" id="WP_133213694.1">
    <property type="nucleotide sequence ID" value="NZ_SMSE01000003.1"/>
</dbReference>
<feature type="domain" description="TonB-dependent receptor-like beta-barrel" evidence="14">
    <location>
        <begin position="250"/>
        <end position="730"/>
    </location>
</feature>
<evidence type="ECO:0000256" key="8">
    <source>
        <dbReference type="ARBA" id="ARBA00023077"/>
    </source>
</evidence>
<dbReference type="InterPro" id="IPR036942">
    <property type="entry name" value="Beta-barrel_TonB_sf"/>
</dbReference>
<sequence>MKANRKRLSAAVVLASGLATGSAYAQLEEVIVTAQKRTESLQDIPVAISAYDADNIESMGLFNAQDVGAASPSLQMPLYPTAGNNMALFIRGIGNADSIVITKDPTVGVYYDGVYAARSTGLLAELSDLERIEILRGPQGTLYGRNTTGGAVNFINAKPTGELGFKQLLGAGNYGSWRSVSHLNLNDMGGLKAKFTASFSERDGWVDNEGPNAVAGLDYTDYYLRETEGYRVALRFDGLQNLVVDYSYDYSDMNTAPGYFQYSGPTGGLDPAFNPVTSRFRTRLEETRTPTGGGRFAYYLPETETEVQGHNLTIEWVMGDHLTLKSITGYREFEDDASQNFSQSFDNAGSLEINTVTDHEQFSQELQLIGSYDRLHWVAGAYYFDEEGNQAERQYLDRATVDRTGIIALDFTSFPPTPCSDGSTADPFCSDFTLFFPLYLGEYVVDTDVESWAVFGQATWSATERLDLTLGLRYTDDERSAVRTNDGLLWNSFGPGASDSNLDEPDYTAIADYQWTENISTYIKYSTGFRSGGSSRNSLADFSRAFDKETLESYELGWKTELLDQRLRLNGAIYHMVIDDVILDYLPDPVNSPQFVEVFNSGEATVDGLELDVTWALAENFLLGVSYAYMDTDIDDAIFPDGSDRSDTTELVWAPEHAYSINADWDIPVSYGTYRLHADYAWQDDQLALANTNFGEITVEAYGLLNARFSLSGLEMMGGDWQLALWAKNLQDRDNANYAIGTTANTFLTPRMYGAELVFEF</sequence>
<dbReference type="PANTHER" id="PTHR32552:SF81">
    <property type="entry name" value="TONB-DEPENDENT OUTER MEMBRANE RECEPTOR"/>
    <property type="match status" value="1"/>
</dbReference>
<feature type="signal peptide" evidence="13">
    <location>
        <begin position="1"/>
        <end position="25"/>
    </location>
</feature>
<feature type="domain" description="TonB-dependent receptor plug" evidence="15">
    <location>
        <begin position="41"/>
        <end position="151"/>
    </location>
</feature>
<keyword evidence="7" id="KW-0406">Ion transport</keyword>
<dbReference type="InterPro" id="IPR000531">
    <property type="entry name" value="Beta-barrel_TonB"/>
</dbReference>
<keyword evidence="13" id="KW-0732">Signal</keyword>
<reference evidence="16 17" key="1">
    <citation type="submission" date="2019-03" db="EMBL/GenBank/DDBJ databases">
        <title>Seongchinamella monodicae gen. nov., sp. nov., a novel member of the Gammaproteobacteria isolated from a tidal mudflat of beach.</title>
        <authorList>
            <person name="Yang H.G."/>
            <person name="Kang J.W."/>
            <person name="Lee S.D."/>
        </authorList>
    </citation>
    <scope>NUCLEOTIDE SEQUENCE [LARGE SCALE GENOMIC DNA]</scope>
    <source>
        <strain evidence="16 17">GH4-78</strain>
    </source>
</reference>
<keyword evidence="9 11" id="KW-0472">Membrane</keyword>
<dbReference type="PROSITE" id="PS52016">
    <property type="entry name" value="TONB_DEPENDENT_REC_3"/>
    <property type="match status" value="1"/>
</dbReference>
<dbReference type="InterPro" id="IPR039426">
    <property type="entry name" value="TonB-dep_rcpt-like"/>
</dbReference>
<keyword evidence="17" id="KW-1185">Reference proteome</keyword>
<feature type="chain" id="PRO_5020846109" evidence="13">
    <location>
        <begin position="26"/>
        <end position="761"/>
    </location>
</feature>
<dbReference type="GO" id="GO:0006826">
    <property type="term" value="P:iron ion transport"/>
    <property type="evidence" value="ECO:0007669"/>
    <property type="project" value="UniProtKB-KW"/>
</dbReference>
<comment type="subcellular location">
    <subcellularLocation>
        <location evidence="1 11">Cell outer membrane</location>
        <topology evidence="1 11">Multi-pass membrane protein</topology>
    </subcellularLocation>
</comment>
<keyword evidence="4" id="KW-0410">Iron transport</keyword>
<keyword evidence="3 11" id="KW-1134">Transmembrane beta strand</keyword>
<dbReference type="SUPFAM" id="SSF56935">
    <property type="entry name" value="Porins"/>
    <property type="match status" value="1"/>
</dbReference>
<evidence type="ECO:0000256" key="1">
    <source>
        <dbReference type="ARBA" id="ARBA00004571"/>
    </source>
</evidence>
<evidence type="ECO:0000256" key="9">
    <source>
        <dbReference type="ARBA" id="ARBA00023136"/>
    </source>
</evidence>
<keyword evidence="2 11" id="KW-0813">Transport</keyword>
<dbReference type="PANTHER" id="PTHR32552">
    <property type="entry name" value="FERRICHROME IRON RECEPTOR-RELATED"/>
    <property type="match status" value="1"/>
</dbReference>
<comment type="caution">
    <text evidence="16">The sequence shown here is derived from an EMBL/GenBank/DDBJ whole genome shotgun (WGS) entry which is preliminary data.</text>
</comment>
<evidence type="ECO:0000256" key="6">
    <source>
        <dbReference type="ARBA" id="ARBA00023004"/>
    </source>
</evidence>
<name>A0A4R5LQ64_9GAMM</name>
<keyword evidence="8 12" id="KW-0798">TonB box</keyword>
<dbReference type="Pfam" id="PF00593">
    <property type="entry name" value="TonB_dep_Rec_b-barrel"/>
    <property type="match status" value="1"/>
</dbReference>
<keyword evidence="16" id="KW-0675">Receptor</keyword>
<dbReference type="GO" id="GO:0009279">
    <property type="term" value="C:cell outer membrane"/>
    <property type="evidence" value="ECO:0007669"/>
    <property type="project" value="UniProtKB-SubCell"/>
</dbReference>
<proteinExistence type="inferred from homology"/>
<dbReference type="Gene3D" id="2.40.170.20">
    <property type="entry name" value="TonB-dependent receptor, beta-barrel domain"/>
    <property type="match status" value="1"/>
</dbReference>
<dbReference type="Proteomes" id="UP000295554">
    <property type="component" value="Unassembled WGS sequence"/>
</dbReference>
<keyword evidence="10 11" id="KW-0998">Cell outer membrane</keyword>
<gene>
    <name evidence="16" type="ORF">E2F43_13935</name>
</gene>